<evidence type="ECO:0000313" key="5">
    <source>
        <dbReference type="Proteomes" id="UP000553963"/>
    </source>
</evidence>
<evidence type="ECO:0000256" key="3">
    <source>
        <dbReference type="SAM" id="Phobius"/>
    </source>
</evidence>
<keyword evidence="3" id="KW-0472">Membrane</keyword>
<feature type="region of interest" description="Disordered" evidence="2">
    <location>
        <begin position="352"/>
        <end position="383"/>
    </location>
</feature>
<feature type="transmembrane region" description="Helical" evidence="3">
    <location>
        <begin position="6"/>
        <end position="27"/>
    </location>
</feature>
<evidence type="ECO:0000256" key="1">
    <source>
        <dbReference type="SAM" id="Coils"/>
    </source>
</evidence>
<keyword evidence="1" id="KW-0175">Coiled coil</keyword>
<protein>
    <submittedName>
        <fullName evidence="4">Chromosome segregation ATPase</fullName>
    </submittedName>
</protein>
<evidence type="ECO:0000313" key="4">
    <source>
        <dbReference type="EMBL" id="MBB3933814.1"/>
    </source>
</evidence>
<reference evidence="4 5" key="1">
    <citation type="submission" date="2020-08" db="EMBL/GenBank/DDBJ databases">
        <title>Genomic Encyclopedia of Type Strains, Phase IV (KMG-IV): sequencing the most valuable type-strain genomes for metagenomic binning, comparative biology and taxonomic classification.</title>
        <authorList>
            <person name="Goeker M."/>
        </authorList>
    </citation>
    <scope>NUCLEOTIDE SEQUENCE [LARGE SCALE GENOMIC DNA]</scope>
    <source>
        <strain evidence="4 5">DSM 25966</strain>
    </source>
</reference>
<feature type="coiled-coil region" evidence="1">
    <location>
        <begin position="197"/>
        <end position="273"/>
    </location>
</feature>
<dbReference type="AlphaFoldDB" id="A0A840AW05"/>
<name>A0A840AW05_9HYPH</name>
<dbReference type="Proteomes" id="UP000553963">
    <property type="component" value="Unassembled WGS sequence"/>
</dbReference>
<feature type="coiled-coil region" evidence="1">
    <location>
        <begin position="71"/>
        <end position="161"/>
    </location>
</feature>
<proteinExistence type="predicted"/>
<keyword evidence="3" id="KW-1133">Transmembrane helix</keyword>
<sequence>MIEATMFYALGLLTACILALVVAPPLWRRAVRLNRRSIEETMPMTWAEIQAEKDQIRAAFAVSTRRLDVTIEKLENQVTEQLIDINRKREIISHLTAEGSMSAEDMIALEQERDRLRNEVAAQKDAIAEAAKAAGAQEKRMAALQQTLDEVQGKLDAIVSERETQRMEIVARDTELDNLRDSVAAVKTTTTVEEVARAGLETELSQLRTSLALEKRKLADTEALVAEAEARRVGTLAEIAARDAEIAGVRDDLAEARTKIEGLSLRLVEAEAAGMTLLAVEESKAELEARLAHMGTVNARLETDLAELRAASAKASEEETALLRSKLIDIGTAVARLAAKGEASNLVAIVPDEAAKPKPAQATDEPGANEDQAGDEPSAPISLAERIRALQHAGGGL</sequence>
<comment type="caution">
    <text evidence="4">The sequence shown here is derived from an EMBL/GenBank/DDBJ whole genome shotgun (WGS) entry which is preliminary data.</text>
</comment>
<dbReference type="EMBL" id="JACIDS010000008">
    <property type="protein sequence ID" value="MBB3933814.1"/>
    <property type="molecule type" value="Genomic_DNA"/>
</dbReference>
<dbReference type="RefSeq" id="WP_183401468.1">
    <property type="nucleotide sequence ID" value="NZ_JACIDS010000008.1"/>
</dbReference>
<gene>
    <name evidence="4" type="ORF">GGR25_004892</name>
</gene>
<keyword evidence="5" id="KW-1185">Reference proteome</keyword>
<keyword evidence="3" id="KW-0812">Transmembrane</keyword>
<evidence type="ECO:0000256" key="2">
    <source>
        <dbReference type="SAM" id="MobiDB-lite"/>
    </source>
</evidence>
<accession>A0A840AW05</accession>
<organism evidence="4 5">
    <name type="scientific">Kaistia hirudinis</name>
    <dbReference type="NCBI Taxonomy" id="1293440"/>
    <lineage>
        <taxon>Bacteria</taxon>
        <taxon>Pseudomonadati</taxon>
        <taxon>Pseudomonadota</taxon>
        <taxon>Alphaproteobacteria</taxon>
        <taxon>Hyphomicrobiales</taxon>
        <taxon>Kaistiaceae</taxon>
        <taxon>Kaistia</taxon>
    </lineage>
</organism>